<dbReference type="InterPro" id="IPR032710">
    <property type="entry name" value="NTF2-like_dom_sf"/>
</dbReference>
<dbReference type="Gene3D" id="3.10.450.50">
    <property type="match status" value="1"/>
</dbReference>
<evidence type="ECO:0000313" key="2">
    <source>
        <dbReference type="EMBL" id="MBW9110234.1"/>
    </source>
</evidence>
<dbReference type="SUPFAM" id="SSF54427">
    <property type="entry name" value="NTF2-like"/>
    <property type="match status" value="1"/>
</dbReference>
<dbReference type="Proteomes" id="UP000777440">
    <property type="component" value="Unassembled WGS sequence"/>
</dbReference>
<feature type="domain" description="SnoaL-like" evidence="1">
    <location>
        <begin position="18"/>
        <end position="103"/>
    </location>
</feature>
<reference evidence="2 3" key="1">
    <citation type="journal article" date="2021" name="MBio">
        <title>Poor Competitiveness of Bradyrhizobium in Pigeon Pea Root Colonization in Indian Soils.</title>
        <authorList>
            <person name="Chalasani D."/>
            <person name="Basu A."/>
            <person name="Pullabhotla S.V.S.R.N."/>
            <person name="Jorrin B."/>
            <person name="Neal A.L."/>
            <person name="Poole P.S."/>
            <person name="Podile A.R."/>
            <person name="Tkacz A."/>
        </authorList>
    </citation>
    <scope>NUCLEOTIDE SEQUENCE [LARGE SCALE GENOMIC DNA]</scope>
    <source>
        <strain evidence="2 3">HU12</strain>
    </source>
</reference>
<dbReference type="EMBL" id="JAEUAX010000005">
    <property type="protein sequence ID" value="MBW9110234.1"/>
    <property type="molecule type" value="Genomic_DNA"/>
</dbReference>
<accession>A0ABS7I0W8</accession>
<evidence type="ECO:0000259" key="1">
    <source>
        <dbReference type="Pfam" id="PF12680"/>
    </source>
</evidence>
<organism evidence="2 3">
    <name type="scientific">Microbacterium ureisolvens</name>
    <dbReference type="NCBI Taxonomy" id="2781186"/>
    <lineage>
        <taxon>Bacteria</taxon>
        <taxon>Bacillati</taxon>
        <taxon>Actinomycetota</taxon>
        <taxon>Actinomycetes</taxon>
        <taxon>Micrococcales</taxon>
        <taxon>Microbacteriaceae</taxon>
        <taxon>Microbacterium</taxon>
    </lineage>
</organism>
<sequence length="130" mass="14666">MSDRESIIADAQRWLDGYRRAWASNDADDIRAIFTDDAEYRYEPWGDPVRGQDAIVASWLVRQDDPGSWSFEGRVIGVDGPLAFIQGETTYASGRSYSNLWVVTLADDGRADAFTEWYMDRSKASEPTGD</sequence>
<protein>
    <submittedName>
        <fullName evidence="2">Nuclear transport factor 2 family protein</fullName>
    </submittedName>
</protein>
<proteinExistence type="predicted"/>
<dbReference type="RefSeq" id="WP_220339600.1">
    <property type="nucleotide sequence ID" value="NZ_JAEUAX010000005.1"/>
</dbReference>
<name>A0ABS7I0W8_9MICO</name>
<gene>
    <name evidence="2" type="ORF">JNB61_10670</name>
</gene>
<dbReference type="Pfam" id="PF12680">
    <property type="entry name" value="SnoaL_2"/>
    <property type="match status" value="1"/>
</dbReference>
<comment type="caution">
    <text evidence="2">The sequence shown here is derived from an EMBL/GenBank/DDBJ whole genome shotgun (WGS) entry which is preliminary data.</text>
</comment>
<dbReference type="InterPro" id="IPR037401">
    <property type="entry name" value="SnoaL-like"/>
</dbReference>
<keyword evidence="3" id="KW-1185">Reference proteome</keyword>
<evidence type="ECO:0000313" key="3">
    <source>
        <dbReference type="Proteomes" id="UP000777440"/>
    </source>
</evidence>